<reference evidence="3" key="1">
    <citation type="journal article" date="2013" name="Stand. Genomic Sci.">
        <title>Complete genome sequence of Desulfocapsa sulfexigens, a marine deltaproteobacterium specialized in disproportionating inorganic sulfur compounds.</title>
        <authorList>
            <person name="Finster K.W."/>
            <person name="Kjeldsen K.U."/>
            <person name="Kube M."/>
            <person name="Reinhardt R."/>
            <person name="Mussmann M."/>
            <person name="Amann R."/>
            <person name="Schreiber L."/>
        </authorList>
    </citation>
    <scope>NUCLEOTIDE SEQUENCE [LARGE SCALE GENOMIC DNA]</scope>
    <source>
        <strain evidence="3">DSM 10523 / SB164P1</strain>
    </source>
</reference>
<keyword evidence="1" id="KW-0812">Transmembrane</keyword>
<feature type="transmembrane region" description="Helical" evidence="1">
    <location>
        <begin position="22"/>
        <end position="46"/>
    </location>
</feature>
<proteinExistence type="predicted"/>
<organism evidence="2 3">
    <name type="scientific">Desulfocapsa sulfexigens (strain DSM 10523 / SB164P1)</name>
    <dbReference type="NCBI Taxonomy" id="1167006"/>
    <lineage>
        <taxon>Bacteria</taxon>
        <taxon>Pseudomonadati</taxon>
        <taxon>Thermodesulfobacteriota</taxon>
        <taxon>Desulfobulbia</taxon>
        <taxon>Desulfobulbales</taxon>
        <taxon>Desulfocapsaceae</taxon>
        <taxon>Desulfocapsa</taxon>
    </lineage>
</organism>
<evidence type="ECO:0000313" key="2">
    <source>
        <dbReference type="EMBL" id="AGF79074.1"/>
    </source>
</evidence>
<keyword evidence="1" id="KW-0472">Membrane</keyword>
<accession>M1NHJ6</accession>
<evidence type="ECO:0000256" key="1">
    <source>
        <dbReference type="SAM" id="Phobius"/>
    </source>
</evidence>
<evidence type="ECO:0000313" key="3">
    <source>
        <dbReference type="Proteomes" id="UP000011721"/>
    </source>
</evidence>
<dbReference type="Proteomes" id="UP000011721">
    <property type="component" value="Chromosome"/>
</dbReference>
<dbReference type="AlphaFoldDB" id="M1NHJ6"/>
<dbReference type="OrthoDB" id="5432674at2"/>
<dbReference type="EMBL" id="CP003985">
    <property type="protein sequence ID" value="AGF79074.1"/>
    <property type="molecule type" value="Genomic_DNA"/>
</dbReference>
<protein>
    <submittedName>
        <fullName evidence="2">Uncharacterized protein</fullName>
    </submittedName>
</protein>
<sequence length="64" mass="6551">MAVETKSTTQKQSDVGYETSSFALGTGMVLAALVGIWGVICLLSAFATVGPLNVIKGYLSALLG</sequence>
<keyword evidence="1" id="KW-1133">Transmembrane helix</keyword>
<keyword evidence="3" id="KW-1185">Reference proteome</keyword>
<dbReference type="RefSeq" id="WP_015404760.1">
    <property type="nucleotide sequence ID" value="NC_020304.1"/>
</dbReference>
<gene>
    <name evidence="2" type="ordered locus">UWK_02538</name>
</gene>
<dbReference type="HOGENOM" id="CLU_2860458_0_0_7"/>
<dbReference type="KEGG" id="dsf:UWK_02538"/>
<name>M1NHJ6_DESSD</name>